<dbReference type="GO" id="GO:0005576">
    <property type="term" value="C:extracellular region"/>
    <property type="evidence" value="ECO:0007669"/>
    <property type="project" value="TreeGrafter"/>
</dbReference>
<evidence type="ECO:0000256" key="2">
    <source>
        <dbReference type="ARBA" id="ARBA00022448"/>
    </source>
</evidence>
<dbReference type="InterPro" id="IPR051455">
    <property type="entry name" value="Bact_solute-bind_prot3"/>
</dbReference>
<dbReference type="GO" id="GO:0030288">
    <property type="term" value="C:outer membrane-bounded periplasmic space"/>
    <property type="evidence" value="ECO:0007669"/>
    <property type="project" value="TreeGrafter"/>
</dbReference>
<feature type="chain" id="PRO_5029008891" evidence="4">
    <location>
        <begin position="20"/>
        <end position="294"/>
    </location>
</feature>
<evidence type="ECO:0000256" key="1">
    <source>
        <dbReference type="ARBA" id="ARBA00010333"/>
    </source>
</evidence>
<proteinExistence type="inferred from homology"/>
<keyword evidence="3 4" id="KW-0732">Signal</keyword>
<dbReference type="GO" id="GO:0006865">
    <property type="term" value="P:amino acid transport"/>
    <property type="evidence" value="ECO:0007669"/>
    <property type="project" value="TreeGrafter"/>
</dbReference>
<dbReference type="SUPFAM" id="SSF53850">
    <property type="entry name" value="Periplasmic binding protein-like II"/>
    <property type="match status" value="1"/>
</dbReference>
<protein>
    <submittedName>
        <fullName evidence="6">Transporter substrate-binding domain-containing protein</fullName>
    </submittedName>
</protein>
<comment type="similarity">
    <text evidence="1">Belongs to the bacterial solute-binding protein 3 family.</text>
</comment>
<evidence type="ECO:0000256" key="3">
    <source>
        <dbReference type="ARBA" id="ARBA00022729"/>
    </source>
</evidence>
<reference evidence="6 7" key="1">
    <citation type="submission" date="2020-02" db="EMBL/GenBank/DDBJ databases">
        <title>Ideonella bacterium strain TBM-1.</title>
        <authorList>
            <person name="Chen W.-M."/>
        </authorList>
    </citation>
    <scope>NUCLEOTIDE SEQUENCE [LARGE SCALE GENOMIC DNA]</scope>
    <source>
        <strain evidence="6 7">TBM-1</strain>
    </source>
</reference>
<dbReference type="EMBL" id="JAAGOH010000032">
    <property type="protein sequence ID" value="NDY93292.1"/>
    <property type="molecule type" value="Genomic_DNA"/>
</dbReference>
<organism evidence="6 7">
    <name type="scientific">Ideonella livida</name>
    <dbReference type="NCBI Taxonomy" id="2707176"/>
    <lineage>
        <taxon>Bacteria</taxon>
        <taxon>Pseudomonadati</taxon>
        <taxon>Pseudomonadota</taxon>
        <taxon>Betaproteobacteria</taxon>
        <taxon>Burkholderiales</taxon>
        <taxon>Sphaerotilaceae</taxon>
        <taxon>Ideonella</taxon>
    </lineage>
</organism>
<keyword evidence="7" id="KW-1185">Reference proteome</keyword>
<evidence type="ECO:0000259" key="5">
    <source>
        <dbReference type="SMART" id="SM00062"/>
    </source>
</evidence>
<evidence type="ECO:0000313" key="7">
    <source>
        <dbReference type="Proteomes" id="UP000484255"/>
    </source>
</evidence>
<dbReference type="Pfam" id="PF00497">
    <property type="entry name" value="SBP_bac_3"/>
    <property type="match status" value="1"/>
</dbReference>
<dbReference type="InterPro" id="IPR001638">
    <property type="entry name" value="Solute-binding_3/MltF_N"/>
</dbReference>
<dbReference type="PANTHER" id="PTHR30085:SF2">
    <property type="entry name" value="GLUTAMATE_ASPARTATE IMPORT SOLUTE-BINDING PROTEIN"/>
    <property type="match status" value="1"/>
</dbReference>
<dbReference type="AlphaFoldDB" id="A0A7C9PKH4"/>
<comment type="caution">
    <text evidence="6">The sequence shown here is derived from an EMBL/GenBank/DDBJ whole genome shotgun (WGS) entry which is preliminary data.</text>
</comment>
<accession>A0A7C9PKH4</accession>
<keyword evidence="2" id="KW-0813">Transport</keyword>
<feature type="domain" description="Solute-binding protein family 3/N-terminal" evidence="5">
    <location>
        <begin position="33"/>
        <end position="265"/>
    </location>
</feature>
<evidence type="ECO:0000256" key="4">
    <source>
        <dbReference type="SAM" id="SignalP"/>
    </source>
</evidence>
<dbReference type="CDD" id="cd13688">
    <property type="entry name" value="PBP2_GltI_DEBP"/>
    <property type="match status" value="1"/>
</dbReference>
<feature type="signal peptide" evidence="4">
    <location>
        <begin position="1"/>
        <end position="19"/>
    </location>
</feature>
<gene>
    <name evidence="6" type="ORF">G3A44_19035</name>
</gene>
<dbReference type="PANTHER" id="PTHR30085">
    <property type="entry name" value="AMINO ACID ABC TRANSPORTER PERMEASE"/>
    <property type="match status" value="1"/>
</dbReference>
<dbReference type="SMART" id="SM00062">
    <property type="entry name" value="PBPb"/>
    <property type="match status" value="1"/>
</dbReference>
<sequence>MASLLAGLVLVALAPRAGAQDGDTLQRIAETGTIRLGHRESSVPFSYYDQRHQVVGYSQELMLRVLDTIKAELKLPALTLQLVPVTSQNRMALVQNGTVDLECGSTTHNRERERQVAFSVSIFVVELRMMVRRGSPVKDLADLKGRRVVVTAGTTSERALLLHRERSAQDFTIVLARDHDTAFKVLESRQAEVFLLDDALLHGIRAKSARPEDWQVVGQPMATEAYACMMRRGDAAFKRVVDRGLSQLMQSGEALRLYRRWFQRPIPPRNLNLDMPPSERLLQLYRQPEDRPLN</sequence>
<dbReference type="Proteomes" id="UP000484255">
    <property type="component" value="Unassembled WGS sequence"/>
</dbReference>
<name>A0A7C9PKH4_9BURK</name>
<dbReference type="Gene3D" id="3.40.190.10">
    <property type="entry name" value="Periplasmic binding protein-like II"/>
    <property type="match status" value="2"/>
</dbReference>
<evidence type="ECO:0000313" key="6">
    <source>
        <dbReference type="EMBL" id="NDY93292.1"/>
    </source>
</evidence>